<organism evidence="1 2">
    <name type="scientific">Vibrio maritimus</name>
    <dbReference type="NCBI Taxonomy" id="990268"/>
    <lineage>
        <taxon>Bacteria</taxon>
        <taxon>Pseudomonadati</taxon>
        <taxon>Pseudomonadota</taxon>
        <taxon>Gammaproteobacteria</taxon>
        <taxon>Vibrionales</taxon>
        <taxon>Vibrionaceae</taxon>
        <taxon>Vibrio</taxon>
    </lineage>
</organism>
<gene>
    <name evidence="1" type="ORF">JCM19235_2370</name>
</gene>
<keyword evidence="2" id="KW-1185">Reference proteome</keyword>
<dbReference type="Proteomes" id="UP000029228">
    <property type="component" value="Unassembled WGS sequence"/>
</dbReference>
<dbReference type="OrthoDB" id="9783269at2"/>
<dbReference type="AlphaFoldDB" id="A0A090SHL1"/>
<dbReference type="Gene3D" id="3.40.50.1240">
    <property type="entry name" value="Phosphoglycerate mutase-like"/>
    <property type="match status" value="1"/>
</dbReference>
<dbReference type="STRING" id="990268.JCM19235_2370"/>
<dbReference type="EMBL" id="BBMR01000003">
    <property type="protein sequence ID" value="GAL18947.1"/>
    <property type="molecule type" value="Genomic_DNA"/>
</dbReference>
<proteinExistence type="predicted"/>
<evidence type="ECO:0000313" key="1">
    <source>
        <dbReference type="EMBL" id="GAL18947.1"/>
    </source>
</evidence>
<dbReference type="InterPro" id="IPR029033">
    <property type="entry name" value="His_PPase_superfam"/>
</dbReference>
<name>A0A090SHL1_9VIBR</name>
<protein>
    <submittedName>
        <fullName evidence="1">Uncharacterized protein</fullName>
    </submittedName>
</protein>
<reference evidence="1 2" key="1">
    <citation type="submission" date="2014-09" db="EMBL/GenBank/DDBJ databases">
        <title>Vibrio maritimus JCM 19235. (C45) whole genome shotgun sequence.</title>
        <authorList>
            <person name="Sawabe T."/>
            <person name="Meirelles P."/>
            <person name="Nakanishi M."/>
            <person name="Sayaka M."/>
            <person name="Hattori M."/>
            <person name="Ohkuma M."/>
        </authorList>
    </citation>
    <scope>NUCLEOTIDE SEQUENCE [LARGE SCALE GENOMIC DNA]</scope>
    <source>
        <strain evidence="2">JCM19235</strain>
    </source>
</reference>
<evidence type="ECO:0000313" key="2">
    <source>
        <dbReference type="Proteomes" id="UP000029228"/>
    </source>
</evidence>
<accession>A0A090SHL1</accession>
<dbReference type="InterPro" id="IPR013078">
    <property type="entry name" value="His_Pase_superF_clade-1"/>
</dbReference>
<comment type="caution">
    <text evidence="1">The sequence shown here is derived from an EMBL/GenBank/DDBJ whole genome shotgun (WGS) entry which is preliminary data.</text>
</comment>
<sequence>MNFGRFDGVAFDSMSSEDWQQLAPFWDRPAECALQGGERLVDFHQRVISGWRKVLKTEQNT</sequence>
<dbReference type="Pfam" id="PF00300">
    <property type="entry name" value="His_Phos_1"/>
    <property type="match status" value="1"/>
</dbReference>
<dbReference type="SUPFAM" id="SSF53254">
    <property type="entry name" value="Phosphoglycerate mutase-like"/>
    <property type="match status" value="1"/>
</dbReference>